<feature type="transmembrane region" description="Helical" evidence="1">
    <location>
        <begin position="20"/>
        <end position="38"/>
    </location>
</feature>
<keyword evidence="1" id="KW-0812">Transmembrane</keyword>
<sequence>MDFSLWENDNYSDKGSGQSITIVADVRLGVTPLLYMYIKKRNLQNLKEGNGSD</sequence>
<reference evidence="2" key="1">
    <citation type="journal article" date="2016" name="Proc. Natl. Acad. Sci. U.S.A.">
        <title>Lipid metabolic changes in an early divergent fungus govern the establishment of a mutualistic symbiosis with endobacteria.</title>
        <authorList>
            <person name="Lastovetsky O.A."/>
            <person name="Gaspar M.L."/>
            <person name="Mondo S.J."/>
            <person name="LaButti K.M."/>
            <person name="Sandor L."/>
            <person name="Grigoriev I.V."/>
            <person name="Henry S.A."/>
            <person name="Pawlowska T.E."/>
        </authorList>
    </citation>
    <scope>NUCLEOTIDE SEQUENCE [LARGE SCALE GENOMIC DNA]</scope>
    <source>
        <strain evidence="2">ATCC 52814</strain>
    </source>
</reference>
<accession>A0A1X0R9M0</accession>
<name>A0A1X0R9M0_RHIZD</name>
<protein>
    <submittedName>
        <fullName evidence="2">Uncharacterized protein</fullName>
    </submittedName>
</protein>
<organism evidence="2">
    <name type="scientific">Rhizopus microsporus var. microsporus</name>
    <dbReference type="NCBI Taxonomy" id="86635"/>
    <lineage>
        <taxon>Eukaryota</taxon>
        <taxon>Fungi</taxon>
        <taxon>Fungi incertae sedis</taxon>
        <taxon>Mucoromycota</taxon>
        <taxon>Mucoromycotina</taxon>
        <taxon>Mucoromycetes</taxon>
        <taxon>Mucorales</taxon>
        <taxon>Mucorineae</taxon>
        <taxon>Rhizopodaceae</taxon>
        <taxon>Rhizopus</taxon>
    </lineage>
</organism>
<evidence type="ECO:0000313" key="2">
    <source>
        <dbReference type="EMBL" id="ORE08674.1"/>
    </source>
</evidence>
<evidence type="ECO:0000256" key="1">
    <source>
        <dbReference type="SAM" id="Phobius"/>
    </source>
</evidence>
<dbReference type="Proteomes" id="UP000242414">
    <property type="component" value="Unassembled WGS sequence"/>
</dbReference>
<keyword evidence="1" id="KW-1133">Transmembrane helix</keyword>
<dbReference type="AlphaFoldDB" id="A0A1X0R9M0"/>
<proteinExistence type="predicted"/>
<dbReference type="EMBL" id="KV921885">
    <property type="protein sequence ID" value="ORE08674.1"/>
    <property type="molecule type" value="Genomic_DNA"/>
</dbReference>
<dbReference type="VEuPathDB" id="FungiDB:BCV72DRAFT_84465"/>
<gene>
    <name evidence="2" type="ORF">BCV72DRAFT_84465</name>
</gene>
<keyword evidence="1" id="KW-0472">Membrane</keyword>